<dbReference type="GO" id="GO:0004824">
    <property type="term" value="F:lysine-tRNA ligase activity"/>
    <property type="evidence" value="ECO:0007669"/>
    <property type="project" value="UniProtKB-EC"/>
</dbReference>
<reference evidence="11 12" key="1">
    <citation type="submission" date="2024-09" db="EMBL/GenBank/DDBJ databases">
        <authorList>
            <person name="Sun Q."/>
            <person name="Mori K."/>
        </authorList>
    </citation>
    <scope>NUCLEOTIDE SEQUENCE [LARGE SCALE GENOMIC DNA]</scope>
    <source>
        <strain evidence="11 12">JCM 15389</strain>
    </source>
</reference>
<keyword evidence="3 7" id="KW-0547">Nucleotide-binding</keyword>
<dbReference type="CDD" id="cd00775">
    <property type="entry name" value="LysRS_core"/>
    <property type="match status" value="1"/>
</dbReference>
<keyword evidence="7" id="KW-0963">Cytoplasm</keyword>
<keyword evidence="5 7" id="KW-0030">Aminoacyl-tRNA synthetase</keyword>
<name>A0ABV6C3P5_9ACTN</name>
<evidence type="ECO:0000256" key="2">
    <source>
        <dbReference type="ARBA" id="ARBA00022723"/>
    </source>
</evidence>
<evidence type="ECO:0000259" key="10">
    <source>
        <dbReference type="PROSITE" id="PS50862"/>
    </source>
</evidence>
<accession>A0ABV6C3P5</accession>
<dbReference type="InterPro" id="IPR045864">
    <property type="entry name" value="aa-tRNA-synth_II/BPL/LPL"/>
</dbReference>
<comment type="caution">
    <text evidence="11">The sequence shown here is derived from an EMBL/GenBank/DDBJ whole genome shotgun (WGS) entry which is preliminary data.</text>
</comment>
<evidence type="ECO:0000256" key="9">
    <source>
        <dbReference type="SAM" id="MobiDB-lite"/>
    </source>
</evidence>
<evidence type="ECO:0000256" key="8">
    <source>
        <dbReference type="RuleBase" id="RU000336"/>
    </source>
</evidence>
<feature type="binding site" evidence="7">
    <location>
        <position position="405"/>
    </location>
    <ligand>
        <name>Mg(2+)</name>
        <dbReference type="ChEBI" id="CHEBI:18420"/>
        <label>1</label>
    </ligand>
</feature>
<feature type="binding site" evidence="7">
    <location>
        <position position="398"/>
    </location>
    <ligand>
        <name>Mg(2+)</name>
        <dbReference type="ChEBI" id="CHEBI:18420"/>
        <label>1</label>
    </ligand>
</feature>
<dbReference type="RefSeq" id="WP_377788702.1">
    <property type="nucleotide sequence ID" value="NZ_JBHLYQ010000032.1"/>
</dbReference>
<dbReference type="PROSITE" id="PS50862">
    <property type="entry name" value="AA_TRNA_LIGASE_II"/>
    <property type="match status" value="1"/>
</dbReference>
<organism evidence="11 12">
    <name type="scientific">Aciditerrimonas ferrireducens</name>
    <dbReference type="NCBI Taxonomy" id="667306"/>
    <lineage>
        <taxon>Bacteria</taxon>
        <taxon>Bacillati</taxon>
        <taxon>Actinomycetota</taxon>
        <taxon>Acidimicrobiia</taxon>
        <taxon>Acidimicrobiales</taxon>
        <taxon>Acidimicrobiaceae</taxon>
        <taxon>Aciditerrimonas</taxon>
    </lineage>
</organism>
<dbReference type="InterPro" id="IPR044136">
    <property type="entry name" value="Lys-tRNA-ligase_II_N"/>
</dbReference>
<evidence type="ECO:0000256" key="6">
    <source>
        <dbReference type="ARBA" id="ARBA00048573"/>
    </source>
</evidence>
<dbReference type="PRINTS" id="PR00982">
    <property type="entry name" value="TRNASYNTHLYS"/>
</dbReference>
<dbReference type="NCBIfam" id="NF001756">
    <property type="entry name" value="PRK00484.1"/>
    <property type="match status" value="1"/>
</dbReference>
<comment type="catalytic activity">
    <reaction evidence="6 7 8">
        <text>tRNA(Lys) + L-lysine + ATP = L-lysyl-tRNA(Lys) + AMP + diphosphate</text>
        <dbReference type="Rhea" id="RHEA:20792"/>
        <dbReference type="Rhea" id="RHEA-COMP:9696"/>
        <dbReference type="Rhea" id="RHEA-COMP:9697"/>
        <dbReference type="ChEBI" id="CHEBI:30616"/>
        <dbReference type="ChEBI" id="CHEBI:32551"/>
        <dbReference type="ChEBI" id="CHEBI:33019"/>
        <dbReference type="ChEBI" id="CHEBI:78442"/>
        <dbReference type="ChEBI" id="CHEBI:78529"/>
        <dbReference type="ChEBI" id="CHEBI:456215"/>
        <dbReference type="EC" id="6.1.1.6"/>
    </reaction>
</comment>
<feature type="region of interest" description="Disordered" evidence="9">
    <location>
        <begin position="1"/>
        <end position="22"/>
    </location>
</feature>
<dbReference type="EC" id="6.1.1.6" evidence="7"/>
<gene>
    <name evidence="7 11" type="primary">lysS</name>
    <name evidence="11" type="ORF">ACFFRE_04770</name>
</gene>
<dbReference type="HAMAP" id="MF_00252">
    <property type="entry name" value="Lys_tRNA_synth_class2"/>
    <property type="match status" value="1"/>
</dbReference>
<dbReference type="NCBIfam" id="TIGR00499">
    <property type="entry name" value="lysS_bact"/>
    <property type="match status" value="1"/>
</dbReference>
<dbReference type="SUPFAM" id="SSF55681">
    <property type="entry name" value="Class II aaRS and biotin synthetases"/>
    <property type="match status" value="1"/>
</dbReference>
<evidence type="ECO:0000256" key="4">
    <source>
        <dbReference type="ARBA" id="ARBA00022840"/>
    </source>
</evidence>
<keyword evidence="12" id="KW-1185">Reference proteome</keyword>
<evidence type="ECO:0000313" key="12">
    <source>
        <dbReference type="Proteomes" id="UP001589788"/>
    </source>
</evidence>
<dbReference type="SUPFAM" id="SSF50249">
    <property type="entry name" value="Nucleic acid-binding proteins"/>
    <property type="match status" value="1"/>
</dbReference>
<sequence length="491" mass="54710">MADPPSPTAPPPRAGTEHRSLRRPVPYRFERDALAADLHRRFDGLAPGEETDTEVGVAGRLRLVRPQGRLAFATLDDPSGQVQLFARAGITEDFEQFGKLAIGDWVGARGRVVKTRRGELSVLVERWELLALARRGFGDKWRGVSDTETLLRHRELDLWVGDRTREVLVLRSQVLAALRRALWDRGFLEVETPVLHPIPGGATARPFVTHHRALDLDLYLRIAPELYLKRLVVGGLERVFELGRVFRNEGISPRHNPEFTMLELYLAYADYQDLLGLTEQLVAEVTRAVLGRTTLEVHGRTLDLAPPWRRATMAELVSEALGRPLDVHSPRPVLEEAARGLGLVPEPSWGPGKLLLELYEKAVEPTIVGPLAVLDHPVEVSPLARRHREDPELTERFEVVVAGRELANGFSELTDPEDQRARFEAQARAREAGDEEAMAVDEDYLWALELGLPPTAGLGLGVDRFVMLLADASHIREVIAFPTLRPEAPGA</sequence>
<dbReference type="Gene3D" id="3.30.930.10">
    <property type="entry name" value="Bira Bifunctional Protein, Domain 2"/>
    <property type="match status" value="1"/>
</dbReference>
<dbReference type="InterPro" id="IPR004365">
    <property type="entry name" value="NA-bd_OB_tRNA"/>
</dbReference>
<dbReference type="EMBL" id="JBHLYQ010000032">
    <property type="protein sequence ID" value="MFC0081461.1"/>
    <property type="molecule type" value="Genomic_DNA"/>
</dbReference>
<keyword evidence="4 7" id="KW-0067">ATP-binding</keyword>
<dbReference type="InterPro" id="IPR002313">
    <property type="entry name" value="Lys-tRNA-ligase_II"/>
</dbReference>
<comment type="similarity">
    <text evidence="7">Belongs to the class-II aminoacyl-tRNA synthetase family.</text>
</comment>
<evidence type="ECO:0000256" key="7">
    <source>
        <dbReference type="HAMAP-Rule" id="MF_00252"/>
    </source>
</evidence>
<dbReference type="Gene3D" id="2.40.50.140">
    <property type="entry name" value="Nucleic acid-binding proteins"/>
    <property type="match status" value="1"/>
</dbReference>
<dbReference type="InterPro" id="IPR004364">
    <property type="entry name" value="Aa-tRNA-synt_II"/>
</dbReference>
<keyword evidence="1 7" id="KW-0436">Ligase</keyword>
<keyword evidence="2 7" id="KW-0479">Metal-binding</keyword>
<dbReference type="InterPro" id="IPR012340">
    <property type="entry name" value="NA-bd_OB-fold"/>
</dbReference>
<evidence type="ECO:0000256" key="5">
    <source>
        <dbReference type="ARBA" id="ARBA00023146"/>
    </source>
</evidence>
<feature type="domain" description="Aminoacyl-transfer RNA synthetases class-II family profile" evidence="10">
    <location>
        <begin position="168"/>
        <end position="486"/>
    </location>
</feature>
<dbReference type="InterPro" id="IPR018149">
    <property type="entry name" value="Lys-tRNA-synth_II_C"/>
</dbReference>
<feature type="binding site" evidence="7">
    <location>
        <position position="405"/>
    </location>
    <ligand>
        <name>Mg(2+)</name>
        <dbReference type="ChEBI" id="CHEBI:18420"/>
        <label>2</label>
    </ligand>
</feature>
<dbReference type="Pfam" id="PF01336">
    <property type="entry name" value="tRNA_anti-codon"/>
    <property type="match status" value="1"/>
</dbReference>
<dbReference type="CDD" id="cd04322">
    <property type="entry name" value="LysRS_N"/>
    <property type="match status" value="1"/>
</dbReference>
<dbReference type="PANTHER" id="PTHR42918">
    <property type="entry name" value="LYSYL-TRNA SYNTHETASE"/>
    <property type="match status" value="1"/>
</dbReference>
<dbReference type="PANTHER" id="PTHR42918:SF15">
    <property type="entry name" value="LYSINE--TRNA LIGASE, CHLOROPLASTIC_MITOCHONDRIAL"/>
    <property type="match status" value="1"/>
</dbReference>
<proteinExistence type="inferred from homology"/>
<keyword evidence="7" id="KW-0648">Protein biosynthesis</keyword>
<comment type="subcellular location">
    <subcellularLocation>
        <location evidence="7">Cytoplasm</location>
    </subcellularLocation>
</comment>
<keyword evidence="7 8" id="KW-0460">Magnesium</keyword>
<protein>
    <recommendedName>
        <fullName evidence="7">Lysine--tRNA ligase</fullName>
        <ecNumber evidence="7">6.1.1.6</ecNumber>
    </recommendedName>
    <alternativeName>
        <fullName evidence="7">Lysyl-tRNA synthetase</fullName>
        <shortName evidence="7">LysRS</shortName>
    </alternativeName>
</protein>
<dbReference type="InterPro" id="IPR006195">
    <property type="entry name" value="aa-tRNA-synth_II"/>
</dbReference>
<feature type="compositionally biased region" description="Pro residues" evidence="9">
    <location>
        <begin position="1"/>
        <end position="13"/>
    </location>
</feature>
<evidence type="ECO:0000313" key="11">
    <source>
        <dbReference type="EMBL" id="MFC0081461.1"/>
    </source>
</evidence>
<dbReference type="Pfam" id="PF00152">
    <property type="entry name" value="tRNA-synt_2"/>
    <property type="match status" value="1"/>
</dbReference>
<evidence type="ECO:0000256" key="3">
    <source>
        <dbReference type="ARBA" id="ARBA00022741"/>
    </source>
</evidence>
<dbReference type="Proteomes" id="UP001589788">
    <property type="component" value="Unassembled WGS sequence"/>
</dbReference>
<comment type="subunit">
    <text evidence="7">Homodimer.</text>
</comment>
<comment type="cofactor">
    <cofactor evidence="7 8">
        <name>Mg(2+)</name>
        <dbReference type="ChEBI" id="CHEBI:18420"/>
    </cofactor>
    <text evidence="7 8">Binds 3 Mg(2+) ions per subunit.</text>
</comment>
<evidence type="ECO:0000256" key="1">
    <source>
        <dbReference type="ARBA" id="ARBA00022598"/>
    </source>
</evidence>